<dbReference type="RefSeq" id="WP_379705580.1">
    <property type="nucleotide sequence ID" value="NZ_JBHSCZ010000001.1"/>
</dbReference>
<gene>
    <name evidence="4" type="ORF">ACFOWM_00630</name>
</gene>
<name>A0ABV8QNP7_9BACT</name>
<dbReference type="Gene3D" id="2.40.50.1020">
    <property type="entry name" value="LytTr DNA-binding domain"/>
    <property type="match status" value="1"/>
</dbReference>
<feature type="domain" description="HTH LytTR-type" evidence="3">
    <location>
        <begin position="138"/>
        <end position="234"/>
    </location>
</feature>
<dbReference type="SUPFAM" id="SSF52172">
    <property type="entry name" value="CheY-like"/>
    <property type="match status" value="1"/>
</dbReference>
<feature type="modified residue" description="4-aspartylphosphate" evidence="1">
    <location>
        <position position="56"/>
    </location>
</feature>
<organism evidence="4 5">
    <name type="scientific">Ferruginibacter yonginensis</name>
    <dbReference type="NCBI Taxonomy" id="1310416"/>
    <lineage>
        <taxon>Bacteria</taxon>
        <taxon>Pseudomonadati</taxon>
        <taxon>Bacteroidota</taxon>
        <taxon>Chitinophagia</taxon>
        <taxon>Chitinophagales</taxon>
        <taxon>Chitinophagaceae</taxon>
        <taxon>Ferruginibacter</taxon>
    </lineage>
</organism>
<dbReference type="InterPro" id="IPR007492">
    <property type="entry name" value="LytTR_DNA-bd_dom"/>
</dbReference>
<dbReference type="Pfam" id="PF04397">
    <property type="entry name" value="LytTR"/>
    <property type="match status" value="1"/>
</dbReference>
<dbReference type="EMBL" id="JBHSCZ010000001">
    <property type="protein sequence ID" value="MFC4261367.1"/>
    <property type="molecule type" value="Genomic_DNA"/>
</dbReference>
<dbReference type="PROSITE" id="PS50930">
    <property type="entry name" value="HTH_LYTTR"/>
    <property type="match status" value="1"/>
</dbReference>
<dbReference type="Pfam" id="PF00072">
    <property type="entry name" value="Response_reg"/>
    <property type="match status" value="1"/>
</dbReference>
<proteinExistence type="predicted"/>
<keyword evidence="5" id="KW-1185">Reference proteome</keyword>
<reference evidence="5" key="1">
    <citation type="journal article" date="2019" name="Int. J. Syst. Evol. Microbiol.">
        <title>The Global Catalogue of Microorganisms (GCM) 10K type strain sequencing project: providing services to taxonomists for standard genome sequencing and annotation.</title>
        <authorList>
            <consortium name="The Broad Institute Genomics Platform"/>
            <consortium name="The Broad Institute Genome Sequencing Center for Infectious Disease"/>
            <person name="Wu L."/>
            <person name="Ma J."/>
        </authorList>
    </citation>
    <scope>NUCLEOTIDE SEQUENCE [LARGE SCALE GENOMIC DNA]</scope>
    <source>
        <strain evidence="5">CECT 8289</strain>
    </source>
</reference>
<dbReference type="Proteomes" id="UP001595907">
    <property type="component" value="Unassembled WGS sequence"/>
</dbReference>
<comment type="caution">
    <text evidence="4">The sequence shown here is derived from an EMBL/GenBank/DDBJ whole genome shotgun (WGS) entry which is preliminary data.</text>
</comment>
<dbReference type="Gene3D" id="3.40.50.2300">
    <property type="match status" value="1"/>
</dbReference>
<evidence type="ECO:0000259" key="2">
    <source>
        <dbReference type="PROSITE" id="PS50110"/>
    </source>
</evidence>
<feature type="domain" description="Response regulatory" evidence="2">
    <location>
        <begin position="5"/>
        <end position="117"/>
    </location>
</feature>
<evidence type="ECO:0000256" key="1">
    <source>
        <dbReference type="PROSITE-ProRule" id="PRU00169"/>
    </source>
</evidence>
<dbReference type="InterPro" id="IPR001789">
    <property type="entry name" value="Sig_transdc_resp-reg_receiver"/>
</dbReference>
<dbReference type="PANTHER" id="PTHR37299">
    <property type="entry name" value="TRANSCRIPTIONAL REGULATOR-RELATED"/>
    <property type="match status" value="1"/>
</dbReference>
<evidence type="ECO:0000313" key="5">
    <source>
        <dbReference type="Proteomes" id="UP001595907"/>
    </source>
</evidence>
<dbReference type="PANTHER" id="PTHR37299:SF1">
    <property type="entry name" value="STAGE 0 SPORULATION PROTEIN A HOMOLOG"/>
    <property type="match status" value="1"/>
</dbReference>
<dbReference type="InterPro" id="IPR011006">
    <property type="entry name" value="CheY-like_superfamily"/>
</dbReference>
<accession>A0ABV8QNP7</accession>
<evidence type="ECO:0000313" key="4">
    <source>
        <dbReference type="EMBL" id="MFC4261367.1"/>
    </source>
</evidence>
<dbReference type="InterPro" id="IPR046947">
    <property type="entry name" value="LytR-like"/>
</dbReference>
<evidence type="ECO:0000259" key="3">
    <source>
        <dbReference type="PROSITE" id="PS50930"/>
    </source>
</evidence>
<dbReference type="SMART" id="SM00448">
    <property type="entry name" value="REC"/>
    <property type="match status" value="1"/>
</dbReference>
<sequence length="234" mass="26696">MATIDYIIVDDDLLNAITVQQYAQTQAVLNHRGTYTNATEGLIAIETIQPTLVFLDIEMPNITGLELLRKAKASVEIAVFITSHPEFAIEGFELSAIDFIVKPFTEQRFQQCIKRVVEYWDMKQKAALFEIAFEASTITIKDGHNRINIKKNDIIYVEAMQDYTKVVTAEKNYLTLSTLTHFIDQFNNNEMLRIHRSYAVATKKITQFNNSEIICGNHVLPVGKTYKNNVAQLK</sequence>
<dbReference type="PROSITE" id="PS50110">
    <property type="entry name" value="RESPONSE_REGULATORY"/>
    <property type="match status" value="1"/>
</dbReference>
<protein>
    <submittedName>
        <fullName evidence="4">LytR/AlgR family response regulator transcription factor</fullName>
    </submittedName>
</protein>
<keyword evidence="1" id="KW-0597">Phosphoprotein</keyword>
<dbReference type="SMART" id="SM00850">
    <property type="entry name" value="LytTR"/>
    <property type="match status" value="1"/>
</dbReference>